<keyword evidence="1" id="KW-0235">DNA replication</keyword>
<dbReference type="WBParaSite" id="HDID_0001016901-mRNA-1">
    <property type="protein sequence ID" value="HDID_0001016901-mRNA-1"/>
    <property type="gene ID" value="HDID_0001016901"/>
</dbReference>
<dbReference type="InterPro" id="IPR008591">
    <property type="entry name" value="GINS_Sld5"/>
</dbReference>
<keyword evidence="1" id="KW-0539">Nucleus</keyword>
<dbReference type="Gene3D" id="1.20.58.1030">
    <property type="match status" value="2"/>
</dbReference>
<dbReference type="SUPFAM" id="SSF158573">
    <property type="entry name" value="GINS helical bundle-like"/>
    <property type="match status" value="1"/>
</dbReference>
<evidence type="ECO:0000256" key="2">
    <source>
        <dbReference type="SAM" id="MobiDB-lite"/>
    </source>
</evidence>
<proteinExistence type="inferred from homology"/>
<dbReference type="AlphaFoldDB" id="A0A0R3SWT9"/>
<dbReference type="STRING" id="6216.A0A0R3SWT9"/>
<dbReference type="PIRSF" id="PIRSF007764">
    <property type="entry name" value="Sld5"/>
    <property type="match status" value="1"/>
</dbReference>
<dbReference type="PANTHER" id="PTHR21206">
    <property type="entry name" value="SLD5 PROTEIN"/>
    <property type="match status" value="1"/>
</dbReference>
<protein>
    <recommendedName>
        <fullName evidence="1">DNA replication complex GINS protein SLD5</fullName>
    </recommendedName>
</protein>
<dbReference type="GO" id="GO:0006261">
    <property type="term" value="P:DNA-templated DNA replication"/>
    <property type="evidence" value="ECO:0007669"/>
    <property type="project" value="InterPro"/>
</dbReference>
<organism evidence="3">
    <name type="scientific">Hymenolepis diminuta</name>
    <name type="common">Rat tapeworm</name>
    <dbReference type="NCBI Taxonomy" id="6216"/>
    <lineage>
        <taxon>Eukaryota</taxon>
        <taxon>Metazoa</taxon>
        <taxon>Spiralia</taxon>
        <taxon>Lophotrochozoa</taxon>
        <taxon>Platyhelminthes</taxon>
        <taxon>Cestoda</taxon>
        <taxon>Eucestoda</taxon>
        <taxon>Cyclophyllidea</taxon>
        <taxon>Hymenolepididae</taxon>
        <taxon>Hymenolepis</taxon>
    </lineage>
</organism>
<comment type="similarity">
    <text evidence="1">Belongs to the GINS4/SLD5 family.</text>
</comment>
<comment type="function">
    <text evidence="1">The GINS complex plays an essential role in the initiation of DNA replication.</text>
</comment>
<feature type="region of interest" description="Disordered" evidence="2">
    <location>
        <begin position="1"/>
        <end position="27"/>
    </location>
</feature>
<dbReference type="GO" id="GO:0000811">
    <property type="term" value="C:GINS complex"/>
    <property type="evidence" value="ECO:0007669"/>
    <property type="project" value="UniProtKB-UniRule"/>
</dbReference>
<dbReference type="GO" id="GO:0000727">
    <property type="term" value="P:double-strand break repair via break-induced replication"/>
    <property type="evidence" value="ECO:0007669"/>
    <property type="project" value="TreeGrafter"/>
</dbReference>
<comment type="subcellular location">
    <subcellularLocation>
        <location evidence="1">Nucleus</location>
    </subcellularLocation>
</comment>
<accession>A0A0R3SWT9</accession>
<feature type="compositionally biased region" description="Acidic residues" evidence="2">
    <location>
        <begin position="1"/>
        <end position="14"/>
    </location>
</feature>
<dbReference type="InterPro" id="IPR036224">
    <property type="entry name" value="GINS_bundle-like_dom_sf"/>
</dbReference>
<dbReference type="PANTHER" id="PTHR21206:SF0">
    <property type="entry name" value="DNA REPLICATION COMPLEX GINS PROTEIN SLD5"/>
    <property type="match status" value="1"/>
</dbReference>
<name>A0A0R3SWT9_HYMDI</name>
<evidence type="ECO:0000313" key="3">
    <source>
        <dbReference type="WBParaSite" id="HDID_0001016901-mRNA-1"/>
    </source>
</evidence>
<evidence type="ECO:0000256" key="1">
    <source>
        <dbReference type="PIRNR" id="PIRNR007764"/>
    </source>
</evidence>
<sequence length="196" mass="22366">LEDIIGGSDEENEELFGPIGQQRDGDAAESVTLPELIKRFKKIWQNEKLSPELMTAQTGIISLIVNELTEFEQQINSQPRGELKTQLMKLQIEQYPHYVIMEERARSQAEEPHLSPAEFNFAKIFDNATLNSLRSCVLEHLPVNMRKLDPDAIALRPNLDSSNLPTNTLTLMPREIHLLPYRVIRQHTEDGSVILL</sequence>
<reference evidence="3" key="1">
    <citation type="submission" date="2017-02" db="UniProtKB">
        <authorList>
            <consortium name="WormBaseParasite"/>
        </authorList>
    </citation>
    <scope>IDENTIFICATION</scope>
</reference>